<protein>
    <submittedName>
        <fullName evidence="2">Uncharacterized protein</fullName>
    </submittedName>
</protein>
<accession>X0N5N8</accession>
<dbReference type="AlphaFoldDB" id="X0N5N8"/>
<keyword evidence="1" id="KW-0472">Membrane</keyword>
<evidence type="ECO:0000256" key="1">
    <source>
        <dbReference type="SAM" id="Phobius"/>
    </source>
</evidence>
<evidence type="ECO:0000313" key="2">
    <source>
        <dbReference type="EMBL" id="EXM27965.1"/>
    </source>
</evidence>
<name>X0N5N8_FUSOX</name>
<dbReference type="Proteomes" id="UP000030701">
    <property type="component" value="Unassembled WGS sequence"/>
</dbReference>
<keyword evidence="1" id="KW-1133">Transmembrane helix</keyword>
<gene>
    <name evidence="2" type="ORF">FOTG_06233</name>
</gene>
<keyword evidence="1" id="KW-0812">Transmembrane</keyword>
<reference evidence="2" key="2">
    <citation type="submission" date="2012-05" db="EMBL/GenBank/DDBJ databases">
        <title>The Genome Annotation of Fusarium oxysporum Cotton.</title>
        <authorList>
            <consortium name="The Broad Institute Genomics Platform"/>
            <person name="Ma L.-J."/>
            <person name="Corby-Kistler H."/>
            <person name="Broz K."/>
            <person name="Gale L.R."/>
            <person name="Jonkers W."/>
            <person name="O'Donnell K."/>
            <person name="Ploetz R."/>
            <person name="Steinberg C."/>
            <person name="Schwartz D.C."/>
            <person name="VanEtten H."/>
            <person name="Zhou S."/>
            <person name="Young S.K."/>
            <person name="Zeng Q."/>
            <person name="Gargeya S."/>
            <person name="Fitzgerald M."/>
            <person name="Abouelleil A."/>
            <person name="Alvarado L."/>
            <person name="Chapman S.B."/>
            <person name="Gainer-Dewar J."/>
            <person name="Goldberg J."/>
            <person name="Griggs A."/>
            <person name="Gujja S."/>
            <person name="Hansen M."/>
            <person name="Howarth C."/>
            <person name="Imamovic A."/>
            <person name="Ireland A."/>
            <person name="Larimer J."/>
            <person name="McCowan C."/>
            <person name="Murphy C."/>
            <person name="Pearson M."/>
            <person name="Poon T.W."/>
            <person name="Priest M."/>
            <person name="Roberts A."/>
            <person name="Saif S."/>
            <person name="Shea T."/>
            <person name="Sykes S."/>
            <person name="Wortman J."/>
            <person name="Nusbaum C."/>
            <person name="Birren B."/>
        </authorList>
    </citation>
    <scope>NUCLEOTIDE SEQUENCE</scope>
    <source>
        <strain evidence="2">25433</strain>
    </source>
</reference>
<dbReference type="EMBL" id="JH657928">
    <property type="protein sequence ID" value="EXM27965.1"/>
    <property type="molecule type" value="Genomic_DNA"/>
</dbReference>
<sequence length="299" mass="32982">MSFFFVRVFSCFPLFSFFLSFFLFSHLFSASSSPISVGRRSKELVGWINGFIDMVTSDFMIIATIVSSHHGFGALRIRRLTPLILAVRDIFFLLRFSDEIDGVLQVVSGLMATIFGITENLPPQPLVLFIQVLTHLKGGGRLAIDFDRKAPALDDVSFHRSVDLETSATSCLLALFLLLLQLLLLVVLVYAGYCICSIPLVEDDFVSGHSRLHLRGVFVLCQGIYVNRFLDTVAFVMADNAPSLPAVEGAGWYSCSALSLRIIPPFEVNSATSSRQVTTALGSRAAMRFSFRSGRSEGL</sequence>
<organism evidence="2">
    <name type="scientific">Fusarium oxysporum f. sp. vasinfectum 25433</name>
    <dbReference type="NCBI Taxonomy" id="1089449"/>
    <lineage>
        <taxon>Eukaryota</taxon>
        <taxon>Fungi</taxon>
        <taxon>Dikarya</taxon>
        <taxon>Ascomycota</taxon>
        <taxon>Pezizomycotina</taxon>
        <taxon>Sordariomycetes</taxon>
        <taxon>Hypocreomycetidae</taxon>
        <taxon>Hypocreales</taxon>
        <taxon>Nectriaceae</taxon>
        <taxon>Fusarium</taxon>
        <taxon>Fusarium oxysporum species complex</taxon>
    </lineage>
</organism>
<feature type="transmembrane region" description="Helical" evidence="1">
    <location>
        <begin position="170"/>
        <end position="193"/>
    </location>
</feature>
<feature type="transmembrane region" description="Helical" evidence="1">
    <location>
        <begin position="46"/>
        <end position="68"/>
    </location>
</feature>
<reference evidence="2" key="1">
    <citation type="submission" date="2011-11" db="EMBL/GenBank/DDBJ databases">
        <title>The Genome Sequence of Fusarium oxysporum Cotton.</title>
        <authorList>
            <consortium name="The Broad Institute Genome Sequencing Platform"/>
            <person name="Ma L.-J."/>
            <person name="Gale L.R."/>
            <person name="Schwartz D.C."/>
            <person name="Zhou S."/>
            <person name="Corby-Kistler H."/>
            <person name="Young S.K."/>
            <person name="Zeng Q."/>
            <person name="Gargeya S."/>
            <person name="Fitzgerald M."/>
            <person name="Haas B."/>
            <person name="Abouelleil A."/>
            <person name="Alvarado L."/>
            <person name="Arachchi H.M."/>
            <person name="Berlin A."/>
            <person name="Brown A."/>
            <person name="Chapman S.B."/>
            <person name="Chen Z."/>
            <person name="Dunbar C."/>
            <person name="Freedman E."/>
            <person name="Gearin G."/>
            <person name="Goldberg J."/>
            <person name="Griggs A."/>
            <person name="Gujja S."/>
            <person name="Heiman D."/>
            <person name="Howarth C."/>
            <person name="Larson L."/>
            <person name="Lui A."/>
            <person name="MacDonald P.J.P."/>
            <person name="Montmayeur A."/>
            <person name="Murphy C."/>
            <person name="Neiman D."/>
            <person name="Pearson M."/>
            <person name="Priest M."/>
            <person name="Roberts A."/>
            <person name="Saif S."/>
            <person name="Shea T."/>
            <person name="Shenoy N."/>
            <person name="Sisk P."/>
            <person name="Stolte C."/>
            <person name="Sykes S."/>
            <person name="Wortman J."/>
            <person name="Nusbaum C."/>
            <person name="Birren B."/>
        </authorList>
    </citation>
    <scope>NUCLEOTIDE SEQUENCE [LARGE SCALE GENOMIC DNA]</scope>
    <source>
        <strain evidence="2">25433</strain>
    </source>
</reference>
<dbReference type="HOGENOM" id="CLU_1111453_0_0_1"/>
<proteinExistence type="predicted"/>